<evidence type="ECO:0000313" key="3">
    <source>
        <dbReference type="Proteomes" id="UP000536624"/>
    </source>
</evidence>
<keyword evidence="1" id="KW-1133">Transmembrane helix</keyword>
<dbReference type="RefSeq" id="WP_167501693.1">
    <property type="nucleotide sequence ID" value="NZ_JAALLH010000001.1"/>
</dbReference>
<comment type="caution">
    <text evidence="2">The sequence shown here is derived from an EMBL/GenBank/DDBJ whole genome shotgun (WGS) entry which is preliminary data.</text>
</comment>
<accession>A0A7X5X562</accession>
<feature type="transmembrane region" description="Helical" evidence="1">
    <location>
        <begin position="39"/>
        <end position="58"/>
    </location>
</feature>
<protein>
    <submittedName>
        <fullName evidence="2">Mg2 transporter protein CorA family protein</fullName>
    </submittedName>
</protein>
<dbReference type="EMBL" id="JAALLH010000001">
    <property type="protein sequence ID" value="NIY65636.1"/>
    <property type="molecule type" value="Genomic_DNA"/>
</dbReference>
<proteinExistence type="predicted"/>
<evidence type="ECO:0000313" key="2">
    <source>
        <dbReference type="EMBL" id="NIY65636.1"/>
    </source>
</evidence>
<organism evidence="2 3">
    <name type="scientific">Streptomyces malaysiensis</name>
    <dbReference type="NCBI Taxonomy" id="92644"/>
    <lineage>
        <taxon>Bacteria</taxon>
        <taxon>Bacillati</taxon>
        <taxon>Actinomycetota</taxon>
        <taxon>Actinomycetes</taxon>
        <taxon>Kitasatosporales</taxon>
        <taxon>Streptomycetaceae</taxon>
        <taxon>Streptomyces</taxon>
        <taxon>Streptomyces violaceusniger group</taxon>
    </lineage>
</organism>
<reference evidence="2 3" key="1">
    <citation type="submission" date="2020-02" db="EMBL/GenBank/DDBJ databases">
        <title>Streptomyces malaysiensis DSM14702 (JHCC583434, PFL_A843) Genome sequencing and assembly.</title>
        <authorList>
            <person name="Samborskyy M."/>
        </authorList>
    </citation>
    <scope>NUCLEOTIDE SEQUENCE [LARGE SCALE GENOMIC DNA]</scope>
    <source>
        <strain evidence="2 3">DSM 14702</strain>
    </source>
</reference>
<gene>
    <name evidence="2" type="ORF">SMALB_3641</name>
</gene>
<keyword evidence="1" id="KW-0812">Transmembrane</keyword>
<dbReference type="Proteomes" id="UP000536624">
    <property type="component" value="Unassembled WGS sequence"/>
</dbReference>
<keyword evidence="1" id="KW-0472">Membrane</keyword>
<dbReference type="AlphaFoldDB" id="A0A7X5X562"/>
<name>A0A7X5X562_STRMQ</name>
<evidence type="ECO:0000256" key="1">
    <source>
        <dbReference type="SAM" id="Phobius"/>
    </source>
</evidence>
<sequence length="86" mass="9270">MSLDLSSAEHVSRLLGSRLDGNTGDRARGLVDVCVNARLGAFLIFLVLPLILICGVQVDSEFEAFVLLAAAVSNGTLLRYRKVRPV</sequence>